<sequence length="570" mass="63471">MDVDVVWLRDGQVQKGFTRSSPQRKLDGTFSLTLTYTFTADLHDSGSVFSCRVYHEVLGQSLQEDTTLDILVRSTDVDQTRTLIIAIIIIAGTVVIIFICCHTNRSKGWAVSYSISEVAGPERCLLSRELTLHCSMEGMFPDDITIKWEWIHSEDRTVSESDQPQSPSAPRGCRVTKKRAGTRLTSFLTFTPTVQDDGARVRCCFLHKAKQIREERVSPEIRVCAQPQVSEIQVLPEWDPRDKVPFAVQLHNFYPKELPPIQWGWDGAGSWREDPVQIDKNADGTFTATSVWRVPSRSLTRPELRVRVCVQHGPGEPPSERELSLRAAGLLRPPEVSEISQPKSMATGKGVILSCHIVGHFPGELSVTWLQRGKGEATAVILRDSAECRMEYDRAVPALDGKSFQQETRLILLMLKDQGAEYICRVGHLTLETPIERSSACHPRPPALGEISQPEALVPGQPATLRCLISGFYPGQLAVTWLQKGVGEKEPRPLESSDLHRIHTPTPSQAPDGKSYSVESLLHLPPMGSEDNGVEYQCHVEHKALKKPKSMSSGQLWLQGYSESTRASNS</sequence>
<dbReference type="SMART" id="SM00409">
    <property type="entry name" value="IG"/>
    <property type="match status" value="1"/>
</dbReference>
<dbReference type="InterPro" id="IPR007110">
    <property type="entry name" value="Ig-like_dom"/>
</dbReference>
<dbReference type="Gene3D" id="2.60.40.10">
    <property type="entry name" value="Immunoglobulins"/>
    <property type="match status" value="5"/>
</dbReference>
<dbReference type="InterPro" id="IPR003599">
    <property type="entry name" value="Ig_sub"/>
</dbReference>
<dbReference type="InterPro" id="IPR003006">
    <property type="entry name" value="Ig/MHC_CS"/>
</dbReference>
<keyword evidence="3" id="KW-1133">Transmembrane helix</keyword>
<dbReference type="InterPro" id="IPR036179">
    <property type="entry name" value="Ig-like_dom_sf"/>
</dbReference>
<feature type="region of interest" description="Disordered" evidence="2">
    <location>
        <begin position="489"/>
        <end position="515"/>
    </location>
</feature>
<dbReference type="SUPFAM" id="SSF48726">
    <property type="entry name" value="Immunoglobulin"/>
    <property type="match status" value="4"/>
</dbReference>
<keyword evidence="6" id="KW-1185">Reference proteome</keyword>
<protein>
    <recommendedName>
        <fullName evidence="4">Ig-like domain-containing protein</fullName>
    </recommendedName>
</protein>
<dbReference type="EMBL" id="AKHW03006292">
    <property type="protein sequence ID" value="KYO21565.1"/>
    <property type="molecule type" value="Genomic_DNA"/>
</dbReference>
<dbReference type="SMART" id="SM00407">
    <property type="entry name" value="IGc1"/>
    <property type="match status" value="3"/>
</dbReference>
<evidence type="ECO:0000313" key="5">
    <source>
        <dbReference type="EMBL" id="KYO21565.1"/>
    </source>
</evidence>
<dbReference type="InterPro" id="IPR013783">
    <property type="entry name" value="Ig-like_fold"/>
</dbReference>
<reference evidence="5 6" key="1">
    <citation type="journal article" date="2012" name="Genome Biol.">
        <title>Sequencing three crocodilian genomes to illuminate the evolution of archosaurs and amniotes.</title>
        <authorList>
            <person name="St John J.A."/>
            <person name="Braun E.L."/>
            <person name="Isberg S.R."/>
            <person name="Miles L.G."/>
            <person name="Chong A.Y."/>
            <person name="Gongora J."/>
            <person name="Dalzell P."/>
            <person name="Moran C."/>
            <person name="Bed'hom B."/>
            <person name="Abzhanov A."/>
            <person name="Burgess S.C."/>
            <person name="Cooksey A.M."/>
            <person name="Castoe T.A."/>
            <person name="Crawford N.G."/>
            <person name="Densmore L.D."/>
            <person name="Drew J.C."/>
            <person name="Edwards S.V."/>
            <person name="Faircloth B.C."/>
            <person name="Fujita M.K."/>
            <person name="Greenwold M.J."/>
            <person name="Hoffmann F.G."/>
            <person name="Howard J.M."/>
            <person name="Iguchi T."/>
            <person name="Janes D.E."/>
            <person name="Khan S.Y."/>
            <person name="Kohno S."/>
            <person name="de Koning A.J."/>
            <person name="Lance S.L."/>
            <person name="McCarthy F.M."/>
            <person name="McCormack J.E."/>
            <person name="Merchant M.E."/>
            <person name="Peterson D.G."/>
            <person name="Pollock D.D."/>
            <person name="Pourmand N."/>
            <person name="Raney B.J."/>
            <person name="Roessler K.A."/>
            <person name="Sanford J.R."/>
            <person name="Sawyer R.H."/>
            <person name="Schmidt C.J."/>
            <person name="Triplett E.W."/>
            <person name="Tuberville T.D."/>
            <person name="Venegas-Anaya M."/>
            <person name="Howard J.T."/>
            <person name="Jarvis E.D."/>
            <person name="Guillette L.J.Jr."/>
            <person name="Glenn T.C."/>
            <person name="Green R.E."/>
            <person name="Ray D.A."/>
        </authorList>
    </citation>
    <scope>NUCLEOTIDE SEQUENCE [LARGE SCALE GENOMIC DNA]</scope>
    <source>
        <strain evidence="5">KSC_2009_1</strain>
    </source>
</reference>
<evidence type="ECO:0000256" key="1">
    <source>
        <dbReference type="ARBA" id="ARBA00023319"/>
    </source>
</evidence>
<dbReference type="KEGG" id="amj:109280593"/>
<dbReference type="PANTHER" id="PTHR23411">
    <property type="entry name" value="TAPASIN"/>
    <property type="match status" value="1"/>
</dbReference>
<dbReference type="OrthoDB" id="10043043at2759"/>
<dbReference type="Pfam" id="PF07654">
    <property type="entry name" value="C1-set"/>
    <property type="match status" value="3"/>
</dbReference>
<name>A0A151MAM4_ALLMI</name>
<dbReference type="FunFam" id="2.60.40.10:FF:001774">
    <property type="entry name" value="Uncharacterized LOC100216153"/>
    <property type="match status" value="2"/>
</dbReference>
<dbReference type="Proteomes" id="UP000050525">
    <property type="component" value="Unassembled WGS sequence"/>
</dbReference>
<evidence type="ECO:0000259" key="4">
    <source>
        <dbReference type="PROSITE" id="PS50835"/>
    </source>
</evidence>
<dbReference type="PROSITE" id="PS00290">
    <property type="entry name" value="IG_MHC"/>
    <property type="match status" value="3"/>
</dbReference>
<gene>
    <name evidence="5" type="ORF">Y1Q_0016896</name>
</gene>
<dbReference type="AlphaFoldDB" id="A0A151MAM4"/>
<keyword evidence="3" id="KW-0812">Transmembrane</keyword>
<dbReference type="PROSITE" id="PS50835">
    <property type="entry name" value="IG_LIKE"/>
    <property type="match status" value="4"/>
</dbReference>
<evidence type="ECO:0000256" key="2">
    <source>
        <dbReference type="SAM" id="MobiDB-lite"/>
    </source>
</evidence>
<feature type="transmembrane region" description="Helical" evidence="3">
    <location>
        <begin position="82"/>
        <end position="99"/>
    </location>
</feature>
<dbReference type="CDD" id="cd00098">
    <property type="entry name" value="IgC1"/>
    <property type="match status" value="2"/>
</dbReference>
<feature type="domain" description="Ig-like" evidence="4">
    <location>
        <begin position="446"/>
        <end position="552"/>
    </location>
</feature>
<organism evidence="5 6">
    <name type="scientific">Alligator mississippiensis</name>
    <name type="common">American alligator</name>
    <dbReference type="NCBI Taxonomy" id="8496"/>
    <lineage>
        <taxon>Eukaryota</taxon>
        <taxon>Metazoa</taxon>
        <taxon>Chordata</taxon>
        <taxon>Craniata</taxon>
        <taxon>Vertebrata</taxon>
        <taxon>Euteleostomi</taxon>
        <taxon>Archelosauria</taxon>
        <taxon>Archosauria</taxon>
        <taxon>Crocodylia</taxon>
        <taxon>Alligatoridae</taxon>
        <taxon>Alligatorinae</taxon>
        <taxon>Alligator</taxon>
    </lineage>
</organism>
<feature type="domain" description="Ig-like" evidence="4">
    <location>
        <begin position="334"/>
        <end position="436"/>
    </location>
</feature>
<evidence type="ECO:0000256" key="3">
    <source>
        <dbReference type="SAM" id="Phobius"/>
    </source>
</evidence>
<feature type="domain" description="Ig-like" evidence="4">
    <location>
        <begin position="1"/>
        <end position="67"/>
    </location>
</feature>
<comment type="caution">
    <text evidence="5">The sequence shown here is derived from an EMBL/GenBank/DDBJ whole genome shotgun (WGS) entry which is preliminary data.</text>
</comment>
<feature type="compositionally biased region" description="Basic and acidic residues" evidence="2">
    <location>
        <begin position="489"/>
        <end position="501"/>
    </location>
</feature>
<keyword evidence="3" id="KW-0472">Membrane</keyword>
<evidence type="ECO:0000313" key="6">
    <source>
        <dbReference type="Proteomes" id="UP000050525"/>
    </source>
</evidence>
<feature type="domain" description="Ig-like" evidence="4">
    <location>
        <begin position="130"/>
        <end position="218"/>
    </location>
</feature>
<dbReference type="InterPro" id="IPR050380">
    <property type="entry name" value="Immune_Resp_Modulators"/>
</dbReference>
<dbReference type="InterPro" id="IPR003597">
    <property type="entry name" value="Ig_C1-set"/>
</dbReference>
<keyword evidence="1" id="KW-0393">Immunoglobulin domain</keyword>
<proteinExistence type="predicted"/>
<accession>A0A151MAM4</accession>